<protein>
    <submittedName>
        <fullName evidence="1">Uncharacterized protein</fullName>
    </submittedName>
</protein>
<accession>X1IA25</accession>
<evidence type="ECO:0000313" key="1">
    <source>
        <dbReference type="EMBL" id="GAH62944.1"/>
    </source>
</evidence>
<dbReference type="AlphaFoldDB" id="X1IA25"/>
<organism evidence="1">
    <name type="scientific">marine sediment metagenome</name>
    <dbReference type="NCBI Taxonomy" id="412755"/>
    <lineage>
        <taxon>unclassified sequences</taxon>
        <taxon>metagenomes</taxon>
        <taxon>ecological metagenomes</taxon>
    </lineage>
</organism>
<reference evidence="1" key="1">
    <citation type="journal article" date="2014" name="Front. Microbiol.">
        <title>High frequency of phylogenetically diverse reductive dehalogenase-homologous genes in deep subseafloor sedimentary metagenomes.</title>
        <authorList>
            <person name="Kawai M."/>
            <person name="Futagami T."/>
            <person name="Toyoda A."/>
            <person name="Takaki Y."/>
            <person name="Nishi S."/>
            <person name="Hori S."/>
            <person name="Arai W."/>
            <person name="Tsubouchi T."/>
            <person name="Morono Y."/>
            <person name="Uchiyama I."/>
            <person name="Ito T."/>
            <person name="Fujiyama A."/>
            <person name="Inagaki F."/>
            <person name="Takami H."/>
        </authorList>
    </citation>
    <scope>NUCLEOTIDE SEQUENCE</scope>
    <source>
        <strain evidence="1">Expedition CK06-06</strain>
    </source>
</reference>
<feature type="non-terminal residue" evidence="1">
    <location>
        <position position="77"/>
    </location>
</feature>
<comment type="caution">
    <text evidence="1">The sequence shown here is derived from an EMBL/GenBank/DDBJ whole genome shotgun (WGS) entry which is preliminary data.</text>
</comment>
<sequence>MGFIPQKQNKCSFFFALIPLMILLLEINTADAEGAIVTYDRDIDISMGTYNYFYNKYDREADGGSLPDIKTGIYFGA</sequence>
<name>X1IA25_9ZZZZ</name>
<proteinExistence type="predicted"/>
<dbReference type="EMBL" id="BARU01030367">
    <property type="protein sequence ID" value="GAH62944.1"/>
    <property type="molecule type" value="Genomic_DNA"/>
</dbReference>
<gene>
    <name evidence="1" type="ORF">S03H2_48201</name>
</gene>